<dbReference type="Proteomes" id="UP000582659">
    <property type="component" value="Unassembled WGS sequence"/>
</dbReference>
<keyword evidence="7" id="KW-0067">ATP-binding</keyword>
<evidence type="ECO:0000256" key="1">
    <source>
        <dbReference type="ARBA" id="ARBA00008792"/>
    </source>
</evidence>
<comment type="similarity">
    <text evidence="1">Belongs to the DEAD box helicase family. DEAH subfamily.</text>
</comment>
<evidence type="ECO:0000313" key="16">
    <source>
        <dbReference type="EMBL" id="CAG9088388.1"/>
    </source>
</evidence>
<dbReference type="Pfam" id="PF21010">
    <property type="entry name" value="HA2_C"/>
    <property type="match status" value="1"/>
</dbReference>
<protein>
    <recommendedName>
        <fullName evidence="3">Probable ATP-dependent RNA helicase spindle-E</fullName>
        <ecNumber evidence="2">3.6.4.13</ecNumber>
    </recommendedName>
</protein>
<dbReference type="CDD" id="cd18791">
    <property type="entry name" value="SF2_C_RHA"/>
    <property type="match status" value="1"/>
</dbReference>
<feature type="domain" description="R3H" evidence="12">
    <location>
        <begin position="34"/>
        <end position="96"/>
    </location>
</feature>
<dbReference type="InterPro" id="IPR001650">
    <property type="entry name" value="Helicase_C-like"/>
</dbReference>
<keyword evidence="6" id="KW-0378">Hydrolase</keyword>
<dbReference type="CDD" id="cd02325">
    <property type="entry name" value="R3H"/>
    <property type="match status" value="1"/>
</dbReference>
<dbReference type="SMART" id="SM00490">
    <property type="entry name" value="HELICc"/>
    <property type="match status" value="1"/>
</dbReference>
<keyword evidence="8" id="KW-0744">Spermatogenesis</keyword>
<gene>
    <name evidence="15" type="ORF">BXYJ_LOCUS2449</name>
</gene>
<keyword evidence="18" id="KW-1185">Reference proteome</keyword>
<dbReference type="Gene3D" id="3.30.1370.50">
    <property type="entry name" value="R3H-like domain"/>
    <property type="match status" value="1"/>
</dbReference>
<sequence length="1438" mass="165465">MLDKTYFLQYIPERHHKRILDGMNRRRAGFAGMEDFEAETRAKLLKFRSSKDQEVILPPMTRTERAMVHMIAREFDLRTHSFGHEPHRRTRVTKPFFDRVVGLTDTQDLFLIEEQRDLIREMFQQRPLQLDELEEHQRADLRMRQVHRPGMANKSAEPIVPPATKCSPEMRRFRENLPTFKYRSQILTAIDRNKVTIVTGGTGCGKTTQVPQFLLEEASQCREPIRIVCTQPRRLPAIAVAERVAKERNERLGDTVGYHIRLEQKTSQNTALTYCTSGVLLRMLTVDDIARDITHIILDEVHEREQNTDYLLIVLRQALRKRSDLKVILMSATMEGNRETFANYFQKFELSFIEIPSRLHSVQRYFLGDILAATGYQPQSMFSSGFGDSFGNTFSATEFDYQKPSSSYNQYYDHLHRSTTVPTNLQGCHQTMGHRGYYDSTFFAPQHLGAYNNYPGYAGPVGNYGGHEYGGNMMGSDSAHSYAPQIKGDFNAPSTARFFDPASNRFNMAPLAKEKLIDSYLMSGGAQWTESIDPDLTLEVIRFCLGSPIEGAILVFLPGYDDIMTIRDKVRDLGETIFEPVIFTLHSQMNSQDQQKVFDPVRHGQKKVILSTNIAEASLTIDDVVFVIDGGKVKEKTYDHVSRISQLKVSWIARSNAEQRAGRAGRCRNGYCFRLYSLRDYDQMSATQMAEMKRVAIHDVCLHAKMFAPDNMPVRRFLELAPEPPVPGAIDKSLEFLEQLGALFTSDRLAAFKYNQQKQKEPELTELGRLVAHLPLDPQLARLLLFGLALKCLHPVLGLVAALSHRDPFILPLGEDRSDALAARDKFSQTDLSDHLMLLRALNVYCQQPNTNRSVAFCRQNFISFTAMKMIVGIRKQLFLEMRRLHLVPQDCMSSEDPDLNLFSHSWPMVQGAIVAGCYPGVAFVRSGTKLRKIRTNTGAMSTLHPSSSLRRQVQQPKRTVEPEIEYLAYQELSRIDEGLTLRTVTAVPPMTVALFAGPVKMSKVIVDDFELAEDEYDDVAKEAKEAVPDPLPEKDEMEVDFDSPTDYDALKVERDYYVELENWLGFKGKFKDLQLVLRLRFRFMNYFMNVLKNPLKRLSSEQEEILNTVAKILEMDHKKATFNAVEDVYKQRYIVKRPSDERVEEIREDAPAEHKPRSSFLKIDSHRESEPIPADPSPNAREEPEPSRLSTKPHRNPSERILLQLTQAQNKSQDGRKEEQKLYRPPKSQIRREENKERKEKEEKDEKFKKEKIKSEEIKKEKVLDDVDEKGKRRFKKSKGFLNGAKTADCSADAEILREREKKENENSKQTERASTFFKSVGIRTETESQDVRNCDMKRKDKYVIPACRRGENSGTVGSNLAKNEDGRRNRFRNEEEKGTKEEVERRNGQENENIRRPTVAQRLEQERNGRKPFENGKSRVFRSKTYAQKKERPKEE</sequence>
<evidence type="ECO:0000313" key="17">
    <source>
        <dbReference type="Proteomes" id="UP000095284"/>
    </source>
</evidence>
<feature type="compositionally biased region" description="Basic and acidic residues" evidence="11">
    <location>
        <begin position="1231"/>
        <end position="1253"/>
    </location>
</feature>
<dbReference type="Pfam" id="PF00270">
    <property type="entry name" value="DEAD"/>
    <property type="match status" value="1"/>
</dbReference>
<dbReference type="SMART" id="SM00487">
    <property type="entry name" value="DEXDc"/>
    <property type="match status" value="1"/>
</dbReference>
<dbReference type="Proteomes" id="UP000095284">
    <property type="component" value="Unplaced"/>
</dbReference>
<feature type="domain" description="Helicase ATP-binding" evidence="13">
    <location>
        <begin position="187"/>
        <end position="352"/>
    </location>
</feature>
<dbReference type="FunFam" id="3.40.50.300:FF:001676">
    <property type="entry name" value="DExH-box ATP-dependent RNA helicase DExH7 chloroplastic"/>
    <property type="match status" value="1"/>
</dbReference>
<organism evidence="17 19">
    <name type="scientific">Bursaphelenchus xylophilus</name>
    <name type="common">Pinewood nematode worm</name>
    <name type="synonym">Aphelenchoides xylophilus</name>
    <dbReference type="NCBI Taxonomy" id="6326"/>
    <lineage>
        <taxon>Eukaryota</taxon>
        <taxon>Metazoa</taxon>
        <taxon>Ecdysozoa</taxon>
        <taxon>Nematoda</taxon>
        <taxon>Chromadorea</taxon>
        <taxon>Rhabditida</taxon>
        <taxon>Tylenchina</taxon>
        <taxon>Tylenchomorpha</taxon>
        <taxon>Aphelenchoidea</taxon>
        <taxon>Aphelenchoididae</taxon>
        <taxon>Bursaphelenchus</taxon>
    </lineage>
</organism>
<reference evidence="16" key="2">
    <citation type="submission" date="2020-08" db="EMBL/GenBank/DDBJ databases">
        <authorList>
            <person name="Kikuchi T."/>
        </authorList>
    </citation>
    <scope>NUCLEOTIDE SEQUENCE</scope>
    <source>
        <strain evidence="15">Ka4C1</strain>
    </source>
</reference>
<dbReference type="Proteomes" id="UP000659654">
    <property type="component" value="Unassembled WGS sequence"/>
</dbReference>
<evidence type="ECO:0000256" key="6">
    <source>
        <dbReference type="ARBA" id="ARBA00022806"/>
    </source>
</evidence>
<dbReference type="PROSITE" id="PS51194">
    <property type="entry name" value="HELICASE_CTER"/>
    <property type="match status" value="1"/>
</dbReference>
<dbReference type="GO" id="GO:0003723">
    <property type="term" value="F:RNA binding"/>
    <property type="evidence" value="ECO:0007669"/>
    <property type="project" value="TreeGrafter"/>
</dbReference>
<dbReference type="SMART" id="SM00847">
    <property type="entry name" value="HA2"/>
    <property type="match status" value="1"/>
</dbReference>
<dbReference type="PANTHER" id="PTHR18934">
    <property type="entry name" value="ATP-DEPENDENT RNA HELICASE"/>
    <property type="match status" value="1"/>
</dbReference>
<proteinExistence type="inferred from homology"/>
<dbReference type="EMBL" id="CAJFDI010000001">
    <property type="protein sequence ID" value="CAD5211479.1"/>
    <property type="molecule type" value="Genomic_DNA"/>
</dbReference>
<feature type="compositionally biased region" description="Basic and acidic residues" evidence="11">
    <location>
        <begin position="1405"/>
        <end position="1419"/>
    </location>
</feature>
<dbReference type="InterPro" id="IPR011545">
    <property type="entry name" value="DEAD/DEAH_box_helicase_dom"/>
</dbReference>
<dbReference type="PANTHER" id="PTHR18934:SF213">
    <property type="entry name" value="3'-5' RNA HELICASE YTHDC2"/>
    <property type="match status" value="1"/>
</dbReference>
<dbReference type="EC" id="3.6.4.13" evidence="2"/>
<dbReference type="InterPro" id="IPR014001">
    <property type="entry name" value="Helicase_ATP-bd"/>
</dbReference>
<evidence type="ECO:0000256" key="9">
    <source>
        <dbReference type="ARBA" id="ARBA00023254"/>
    </source>
</evidence>
<evidence type="ECO:0000256" key="5">
    <source>
        <dbReference type="ARBA" id="ARBA00022741"/>
    </source>
</evidence>
<dbReference type="Pfam" id="PF07717">
    <property type="entry name" value="OB_NTP_bind"/>
    <property type="match status" value="1"/>
</dbReference>
<evidence type="ECO:0000256" key="4">
    <source>
        <dbReference type="ARBA" id="ARBA00022490"/>
    </source>
</evidence>
<keyword evidence="5" id="KW-0547">Nucleotide-binding</keyword>
<feature type="domain" description="Helicase C-terminal" evidence="14">
    <location>
        <begin position="539"/>
        <end position="708"/>
    </location>
</feature>
<feature type="region of interest" description="Disordered" evidence="11">
    <location>
        <begin position="1350"/>
        <end position="1438"/>
    </location>
</feature>
<keyword evidence="9" id="KW-0469">Meiosis</keyword>
<evidence type="ECO:0000259" key="14">
    <source>
        <dbReference type="PROSITE" id="PS51194"/>
    </source>
</evidence>
<evidence type="ECO:0000256" key="3">
    <source>
        <dbReference type="ARBA" id="ARBA00013352"/>
    </source>
</evidence>
<dbReference type="GO" id="GO:0003724">
    <property type="term" value="F:RNA helicase activity"/>
    <property type="evidence" value="ECO:0007669"/>
    <property type="project" value="UniProtKB-EC"/>
</dbReference>
<dbReference type="SMR" id="A0A1I7S0T0"/>
<dbReference type="Gene3D" id="3.40.50.300">
    <property type="entry name" value="P-loop containing nucleotide triphosphate hydrolases"/>
    <property type="match status" value="2"/>
</dbReference>
<feature type="region of interest" description="Disordered" evidence="11">
    <location>
        <begin position="1292"/>
        <end position="1317"/>
    </location>
</feature>
<comment type="catalytic activity">
    <reaction evidence="10">
        <text>ATP + H2O = ADP + phosphate + H(+)</text>
        <dbReference type="Rhea" id="RHEA:13065"/>
        <dbReference type="ChEBI" id="CHEBI:15377"/>
        <dbReference type="ChEBI" id="CHEBI:15378"/>
        <dbReference type="ChEBI" id="CHEBI:30616"/>
        <dbReference type="ChEBI" id="CHEBI:43474"/>
        <dbReference type="ChEBI" id="CHEBI:456216"/>
        <dbReference type="EC" id="3.6.4.13"/>
    </reaction>
</comment>
<evidence type="ECO:0000313" key="18">
    <source>
        <dbReference type="Proteomes" id="UP000659654"/>
    </source>
</evidence>
<dbReference type="Pfam" id="PF04408">
    <property type="entry name" value="WHD_HA2"/>
    <property type="match status" value="1"/>
</dbReference>
<keyword evidence="4" id="KW-0963">Cytoplasm</keyword>
<dbReference type="Pfam" id="PF00271">
    <property type="entry name" value="Helicase_C"/>
    <property type="match status" value="1"/>
</dbReference>
<feature type="compositionally biased region" description="Basic and acidic residues" evidence="11">
    <location>
        <begin position="1364"/>
        <end position="1397"/>
    </location>
</feature>
<evidence type="ECO:0000313" key="15">
    <source>
        <dbReference type="EMBL" id="CAD5211479.1"/>
    </source>
</evidence>
<dbReference type="GO" id="GO:0007283">
    <property type="term" value="P:spermatogenesis"/>
    <property type="evidence" value="ECO:0007669"/>
    <property type="project" value="UniProtKB-KW"/>
</dbReference>
<dbReference type="WBParaSite" id="BXY_0660400.1">
    <property type="protein sequence ID" value="BXY_0660400.1"/>
    <property type="gene ID" value="BXY_0660400"/>
</dbReference>
<keyword evidence="6" id="KW-0347">Helicase</keyword>
<evidence type="ECO:0000313" key="19">
    <source>
        <dbReference type="WBParaSite" id="BXY_0660400.1"/>
    </source>
</evidence>
<dbReference type="SMART" id="SM00393">
    <property type="entry name" value="R3H"/>
    <property type="match status" value="1"/>
</dbReference>
<dbReference type="eggNOG" id="KOG0920">
    <property type="taxonomic scope" value="Eukaryota"/>
</dbReference>
<reference evidence="19" key="1">
    <citation type="submission" date="2016-11" db="UniProtKB">
        <authorList>
            <consortium name="WormBaseParasite"/>
        </authorList>
    </citation>
    <scope>IDENTIFICATION</scope>
</reference>
<evidence type="ECO:0000256" key="7">
    <source>
        <dbReference type="ARBA" id="ARBA00022840"/>
    </source>
</evidence>
<feature type="compositionally biased region" description="Basic and acidic residues" evidence="11">
    <location>
        <begin position="1142"/>
        <end position="1157"/>
    </location>
</feature>
<dbReference type="InterPro" id="IPR001374">
    <property type="entry name" value="R3H_dom"/>
</dbReference>
<dbReference type="GO" id="GO:0051321">
    <property type="term" value="P:meiotic cell cycle"/>
    <property type="evidence" value="ECO:0007669"/>
    <property type="project" value="UniProtKB-KW"/>
</dbReference>
<dbReference type="GO" id="GO:0005524">
    <property type="term" value="F:ATP binding"/>
    <property type="evidence" value="ECO:0007669"/>
    <property type="project" value="UniProtKB-KW"/>
</dbReference>
<feature type="compositionally biased region" description="Polar residues" evidence="11">
    <location>
        <begin position="1354"/>
        <end position="1363"/>
    </location>
</feature>
<feature type="compositionally biased region" description="Basic and acidic residues" evidence="11">
    <location>
        <begin position="1296"/>
        <end position="1313"/>
    </location>
</feature>
<dbReference type="PROSITE" id="PS51061">
    <property type="entry name" value="R3H"/>
    <property type="match status" value="1"/>
</dbReference>
<dbReference type="Pfam" id="PF01424">
    <property type="entry name" value="R3H"/>
    <property type="match status" value="1"/>
</dbReference>
<dbReference type="PROSITE" id="PS51192">
    <property type="entry name" value="HELICASE_ATP_BIND_1"/>
    <property type="match status" value="1"/>
</dbReference>
<dbReference type="InterPro" id="IPR007502">
    <property type="entry name" value="Helicase-assoc_dom"/>
</dbReference>
<accession>A0A1I7S0T0</accession>
<feature type="region of interest" description="Disordered" evidence="11">
    <location>
        <begin position="1142"/>
        <end position="1253"/>
    </location>
</feature>
<dbReference type="CDD" id="cd17917">
    <property type="entry name" value="DEXHc_RHA-like"/>
    <property type="match status" value="1"/>
</dbReference>
<dbReference type="OrthoDB" id="5600252at2759"/>
<dbReference type="InterPro" id="IPR027417">
    <property type="entry name" value="P-loop_NTPase"/>
</dbReference>
<dbReference type="Gene3D" id="1.20.120.1080">
    <property type="match status" value="1"/>
</dbReference>
<dbReference type="InterPro" id="IPR048333">
    <property type="entry name" value="HA2_WH"/>
</dbReference>
<evidence type="ECO:0000256" key="11">
    <source>
        <dbReference type="SAM" id="MobiDB-lite"/>
    </source>
</evidence>
<keyword evidence="8" id="KW-0221">Differentiation</keyword>
<evidence type="ECO:0000256" key="8">
    <source>
        <dbReference type="ARBA" id="ARBA00022871"/>
    </source>
</evidence>
<dbReference type="InterPro" id="IPR036867">
    <property type="entry name" value="R3H_dom_sf"/>
</dbReference>
<dbReference type="InterPro" id="IPR011709">
    <property type="entry name" value="DEAD-box_helicase_OB_fold"/>
</dbReference>
<evidence type="ECO:0000259" key="13">
    <source>
        <dbReference type="PROSITE" id="PS51192"/>
    </source>
</evidence>
<name>A0A1I7S0T0_BURXY</name>
<feature type="compositionally biased region" description="Basic and acidic residues" evidence="11">
    <location>
        <begin position="1214"/>
        <end position="1223"/>
    </location>
</feature>
<evidence type="ECO:0000256" key="2">
    <source>
        <dbReference type="ARBA" id="ARBA00012552"/>
    </source>
</evidence>
<evidence type="ECO:0000256" key="10">
    <source>
        <dbReference type="ARBA" id="ARBA00047984"/>
    </source>
</evidence>
<dbReference type="SUPFAM" id="SSF52540">
    <property type="entry name" value="P-loop containing nucleoside triphosphate hydrolases"/>
    <property type="match status" value="1"/>
</dbReference>
<evidence type="ECO:0000259" key="12">
    <source>
        <dbReference type="PROSITE" id="PS51061"/>
    </source>
</evidence>
<dbReference type="EMBL" id="CAJFCV020000001">
    <property type="protein sequence ID" value="CAG9088388.1"/>
    <property type="molecule type" value="Genomic_DNA"/>
</dbReference>
<dbReference type="SUPFAM" id="SSF82708">
    <property type="entry name" value="R3H domain"/>
    <property type="match status" value="1"/>
</dbReference>